<feature type="region of interest" description="Disordered" evidence="13">
    <location>
        <begin position="177"/>
        <end position="209"/>
    </location>
</feature>
<dbReference type="PANTHER" id="PTHR45977:SF4">
    <property type="entry name" value="RING-TYPE DOMAIN-CONTAINING PROTEIN"/>
    <property type="match status" value="1"/>
</dbReference>
<dbReference type="Proteomes" id="UP001061958">
    <property type="component" value="Unassembled WGS sequence"/>
</dbReference>
<keyword evidence="10 14" id="KW-1133">Transmembrane helix</keyword>
<evidence type="ECO:0000256" key="6">
    <source>
        <dbReference type="ARBA" id="ARBA00022723"/>
    </source>
</evidence>
<evidence type="ECO:0000256" key="8">
    <source>
        <dbReference type="ARBA" id="ARBA00022786"/>
    </source>
</evidence>
<keyword evidence="17" id="KW-1185">Reference proteome</keyword>
<feature type="transmembrane region" description="Helical" evidence="14">
    <location>
        <begin position="6"/>
        <end position="27"/>
    </location>
</feature>
<dbReference type="AlphaFoldDB" id="A0A9C7PRL3"/>
<dbReference type="EC" id="2.3.2.27" evidence="3"/>
<sequence>MSSTVTAIAIAGSIILSVTFAVVIIIVKRRMEVSSRYRGTVGHNQSDLLRAPPLITYFISSTDKQGLFQKDIDQLCKEYVFEGMENIQRTRMGGIQPSEENTADDKVDDDINAKAALCCICLEDLELGSLVRTLPCNHTFHSKEICRWLCKRAICPYCRASFEYLVSLPDYEETNDHFAGDSESDSSAIPNYISTGRQSQGPYHQHNAGPSIIMIVP</sequence>
<dbReference type="GO" id="GO:0016020">
    <property type="term" value="C:membrane"/>
    <property type="evidence" value="ECO:0007669"/>
    <property type="project" value="UniProtKB-SubCell"/>
</dbReference>
<evidence type="ECO:0000256" key="4">
    <source>
        <dbReference type="ARBA" id="ARBA00022679"/>
    </source>
</evidence>
<evidence type="ECO:0000256" key="7">
    <source>
        <dbReference type="ARBA" id="ARBA00022771"/>
    </source>
</evidence>
<keyword evidence="4" id="KW-0808">Transferase</keyword>
<accession>A0A9C7PRL3</accession>
<dbReference type="InterPro" id="IPR001841">
    <property type="entry name" value="Znf_RING"/>
</dbReference>
<evidence type="ECO:0000256" key="2">
    <source>
        <dbReference type="ARBA" id="ARBA00004141"/>
    </source>
</evidence>
<evidence type="ECO:0000256" key="9">
    <source>
        <dbReference type="ARBA" id="ARBA00022833"/>
    </source>
</evidence>
<reference evidence="16" key="2">
    <citation type="submission" date="2022-01" db="EMBL/GenBank/DDBJ databases">
        <authorList>
            <person name="Hirooka S."/>
            <person name="Miyagishima S.Y."/>
        </authorList>
    </citation>
    <scope>NUCLEOTIDE SEQUENCE</scope>
    <source>
        <strain evidence="16">NBRC 102759</strain>
    </source>
</reference>
<keyword evidence="5 14" id="KW-0812">Transmembrane</keyword>
<protein>
    <recommendedName>
        <fullName evidence="3">RING-type E3 ubiquitin transferase</fullName>
        <ecNumber evidence="3">2.3.2.27</ecNumber>
    </recommendedName>
</protein>
<dbReference type="OrthoDB" id="6080at2759"/>
<name>A0A9C7PRL3_9RHOD</name>
<dbReference type="Pfam" id="PF17123">
    <property type="entry name" value="zf-RING_11"/>
    <property type="match status" value="1"/>
</dbReference>
<evidence type="ECO:0000259" key="15">
    <source>
        <dbReference type="PROSITE" id="PS50089"/>
    </source>
</evidence>
<dbReference type="SUPFAM" id="SSF57850">
    <property type="entry name" value="RING/U-box"/>
    <property type="match status" value="1"/>
</dbReference>
<keyword evidence="6" id="KW-0479">Metal-binding</keyword>
<evidence type="ECO:0000256" key="14">
    <source>
        <dbReference type="SAM" id="Phobius"/>
    </source>
</evidence>
<feature type="domain" description="RING-type" evidence="15">
    <location>
        <begin position="118"/>
        <end position="159"/>
    </location>
</feature>
<evidence type="ECO:0000256" key="3">
    <source>
        <dbReference type="ARBA" id="ARBA00012483"/>
    </source>
</evidence>
<dbReference type="GO" id="GO:0016567">
    <property type="term" value="P:protein ubiquitination"/>
    <property type="evidence" value="ECO:0007669"/>
    <property type="project" value="TreeGrafter"/>
</dbReference>
<keyword evidence="7 12" id="KW-0863">Zinc-finger</keyword>
<dbReference type="GO" id="GO:0061630">
    <property type="term" value="F:ubiquitin protein ligase activity"/>
    <property type="evidence" value="ECO:0007669"/>
    <property type="project" value="UniProtKB-EC"/>
</dbReference>
<gene>
    <name evidence="16" type="ORF">GpartN1_g248.t1</name>
</gene>
<evidence type="ECO:0000256" key="1">
    <source>
        <dbReference type="ARBA" id="ARBA00000900"/>
    </source>
</evidence>
<dbReference type="PROSITE" id="PS50089">
    <property type="entry name" value="ZF_RING_2"/>
    <property type="match status" value="1"/>
</dbReference>
<reference evidence="16" key="1">
    <citation type="journal article" date="2022" name="Proc. Natl. Acad. Sci. U.S.A.">
        <title>Life cycle and functional genomics of the unicellular red alga Galdieria for elucidating algal and plant evolution and industrial use.</title>
        <authorList>
            <person name="Hirooka S."/>
            <person name="Itabashi T."/>
            <person name="Ichinose T.M."/>
            <person name="Onuma R."/>
            <person name="Fujiwara T."/>
            <person name="Yamashita S."/>
            <person name="Jong L.W."/>
            <person name="Tomita R."/>
            <person name="Iwane A.H."/>
            <person name="Miyagishima S.Y."/>
        </authorList>
    </citation>
    <scope>NUCLEOTIDE SEQUENCE</scope>
    <source>
        <strain evidence="16">NBRC 102759</strain>
    </source>
</reference>
<feature type="compositionally biased region" description="Polar residues" evidence="13">
    <location>
        <begin position="185"/>
        <end position="202"/>
    </location>
</feature>
<evidence type="ECO:0000256" key="11">
    <source>
        <dbReference type="ARBA" id="ARBA00023136"/>
    </source>
</evidence>
<comment type="catalytic activity">
    <reaction evidence="1">
        <text>S-ubiquitinyl-[E2 ubiquitin-conjugating enzyme]-L-cysteine + [acceptor protein]-L-lysine = [E2 ubiquitin-conjugating enzyme]-L-cysteine + N(6)-ubiquitinyl-[acceptor protein]-L-lysine.</text>
        <dbReference type="EC" id="2.3.2.27"/>
    </reaction>
</comment>
<keyword evidence="11 14" id="KW-0472">Membrane</keyword>
<evidence type="ECO:0000313" key="16">
    <source>
        <dbReference type="EMBL" id="GJQ08457.1"/>
    </source>
</evidence>
<dbReference type="Gene3D" id="3.30.40.10">
    <property type="entry name" value="Zinc/RING finger domain, C3HC4 (zinc finger)"/>
    <property type="match status" value="1"/>
</dbReference>
<evidence type="ECO:0000313" key="17">
    <source>
        <dbReference type="Proteomes" id="UP001061958"/>
    </source>
</evidence>
<dbReference type="GO" id="GO:0008270">
    <property type="term" value="F:zinc ion binding"/>
    <property type="evidence" value="ECO:0007669"/>
    <property type="project" value="UniProtKB-KW"/>
</dbReference>
<comment type="caution">
    <text evidence="16">The sequence shown here is derived from an EMBL/GenBank/DDBJ whole genome shotgun (WGS) entry which is preliminary data.</text>
</comment>
<comment type="subcellular location">
    <subcellularLocation>
        <location evidence="2">Membrane</location>
        <topology evidence="2">Multi-pass membrane protein</topology>
    </subcellularLocation>
</comment>
<keyword evidence="9" id="KW-0862">Zinc</keyword>
<evidence type="ECO:0000256" key="5">
    <source>
        <dbReference type="ARBA" id="ARBA00022692"/>
    </source>
</evidence>
<dbReference type="GO" id="GO:0006511">
    <property type="term" value="P:ubiquitin-dependent protein catabolic process"/>
    <property type="evidence" value="ECO:0007669"/>
    <property type="project" value="TreeGrafter"/>
</dbReference>
<dbReference type="InterPro" id="IPR013083">
    <property type="entry name" value="Znf_RING/FYVE/PHD"/>
</dbReference>
<evidence type="ECO:0000256" key="10">
    <source>
        <dbReference type="ARBA" id="ARBA00022989"/>
    </source>
</evidence>
<dbReference type="EMBL" id="BQMJ01000002">
    <property type="protein sequence ID" value="GJQ08457.1"/>
    <property type="molecule type" value="Genomic_DNA"/>
</dbReference>
<organism evidence="16 17">
    <name type="scientific">Galdieria partita</name>
    <dbReference type="NCBI Taxonomy" id="83374"/>
    <lineage>
        <taxon>Eukaryota</taxon>
        <taxon>Rhodophyta</taxon>
        <taxon>Bangiophyceae</taxon>
        <taxon>Galdieriales</taxon>
        <taxon>Galdieriaceae</taxon>
        <taxon>Galdieria</taxon>
    </lineage>
</organism>
<evidence type="ECO:0000256" key="12">
    <source>
        <dbReference type="PROSITE-ProRule" id="PRU00175"/>
    </source>
</evidence>
<proteinExistence type="predicted"/>
<evidence type="ECO:0000256" key="13">
    <source>
        <dbReference type="SAM" id="MobiDB-lite"/>
    </source>
</evidence>
<dbReference type="PANTHER" id="PTHR45977">
    <property type="entry name" value="TARGET OF ERK KINASE MPK-1"/>
    <property type="match status" value="1"/>
</dbReference>
<keyword evidence="8" id="KW-0833">Ubl conjugation pathway</keyword>